<reference evidence="1 2" key="1">
    <citation type="journal article" date="2007" name="Science">
        <title>Genomic minimalism in the early diverging intestinal parasite Giardia lamblia.</title>
        <authorList>
            <person name="Morrison H.G."/>
            <person name="McArthur A.G."/>
            <person name="Gillin F.D."/>
            <person name="Aley S.B."/>
            <person name="Adam R.D."/>
            <person name="Olsen G.J."/>
            <person name="Best A.A."/>
            <person name="Cande W.Z."/>
            <person name="Chen F."/>
            <person name="Cipriano M.J."/>
            <person name="Davids B.J."/>
            <person name="Dawson S.C."/>
            <person name="Elmendorf H.G."/>
            <person name="Hehl A.B."/>
            <person name="Holder M.E."/>
            <person name="Huse S.M."/>
            <person name="Kim U.U."/>
            <person name="Lasek-Nesselquist E."/>
            <person name="Manning G."/>
            <person name="Nigam A."/>
            <person name="Nixon J.E."/>
            <person name="Palm D."/>
            <person name="Passamaneck N.E."/>
            <person name="Prabhu A."/>
            <person name="Reich C.I."/>
            <person name="Reiner D.S."/>
            <person name="Samuelson J."/>
            <person name="Svard S.G."/>
            <person name="Sogin M.L."/>
        </authorList>
    </citation>
    <scope>NUCLEOTIDE SEQUENCE [LARGE SCALE GENOMIC DNA]</scope>
    <source>
        <strain evidence="1 2">WB C6</strain>
    </source>
</reference>
<organism evidence="1 2">
    <name type="scientific">Giardia intestinalis (strain ATCC 50803 / WB clone C6)</name>
    <name type="common">Giardia lamblia</name>
    <dbReference type="NCBI Taxonomy" id="184922"/>
    <lineage>
        <taxon>Eukaryota</taxon>
        <taxon>Metamonada</taxon>
        <taxon>Diplomonadida</taxon>
        <taxon>Hexamitidae</taxon>
        <taxon>Giardiinae</taxon>
        <taxon>Giardia</taxon>
    </lineage>
</organism>
<sequence>MTSKSSFRAECLLDTRDFQAIAHRQAVVLGEPIPSLDEGLERIKANIFLNTEKPSEIPTERLIRYLSDVSQCLQAFVTNSTRAPQVLAGTVRHVDFFDKLYAFLRLLTENGRYHELLEVDADSTCSFLLSVAAFQSAFAREPILGNPVTRSSFLFSAQSFLLTISSVLCHFPLNVDQPMSHISVIIGDGTGKLEVAHVLVEHVLIVSSAFNLSDSVSVPAQFFQWLNRVLVHVTPLWSVENLEHLQLWHQSRQSAAEASSPAVHLTDAFPCMLFSSLLRVSLFLYSRRAVGLSTETIALTISSACDLVAQVLNTIQALRNLAADALGSVEPGRRSACSRLSPVSFLEDAQLFSFFSKLCLWCVRLLDCLISQIFKPDGFSACTYTGPHGDESPKASDAPRLGLDVFTEMFFQHNGWSLLMQLLHYTTDGILDDHMEPPVTELLSQITHCADMGWIKDHGYLCSGFSTRLAYILVKSHSRNAKLAAFYTLCNLVIDQGYAFVAVEHVISACIKNFKSTILTVVYEANRLLVLLLQLGKVEDRDVYQTALLHMINQKITSKLIRSFMMTAQSAQTHQTLPKELRKLASMQLKLFSELIECGKEHEEFITPIFETRDELSIAIEELDVRGPESLSVSCRQLIDLIYM</sequence>
<dbReference type="Proteomes" id="UP000001548">
    <property type="component" value="Unassembled WGS sequence"/>
</dbReference>
<dbReference type="GeneID" id="5701680"/>
<accession>A8B946</accession>
<gene>
    <name evidence="1" type="ORF">GL50803_0016601</name>
</gene>
<name>A8B946_GIAIC</name>
<dbReference type="OMA" id="QITHCAD"/>
<dbReference type="AlphaFoldDB" id="A8B946"/>
<proteinExistence type="predicted"/>
<dbReference type="HOGENOM" id="CLU_425454_0_0_1"/>
<dbReference type="RefSeq" id="XP_001708764.1">
    <property type="nucleotide sequence ID" value="XM_001708712.1"/>
</dbReference>
<evidence type="ECO:0000313" key="2">
    <source>
        <dbReference type="Proteomes" id="UP000001548"/>
    </source>
</evidence>
<dbReference type="EMBL" id="AACB03000004">
    <property type="protein sequence ID" value="KAE8302331.1"/>
    <property type="molecule type" value="Genomic_DNA"/>
</dbReference>
<dbReference type="VEuPathDB" id="GiardiaDB:GL50803_16601"/>
<keyword evidence="2" id="KW-1185">Reference proteome</keyword>
<comment type="caution">
    <text evidence="1">The sequence shown here is derived from an EMBL/GenBank/DDBJ whole genome shotgun (WGS) entry which is preliminary data.</text>
</comment>
<evidence type="ECO:0000313" key="1">
    <source>
        <dbReference type="EMBL" id="KAE8302331.1"/>
    </source>
</evidence>
<dbReference type="KEGG" id="gla:GL50803_0016601"/>
<protein>
    <submittedName>
        <fullName evidence="1">Uncharacterized protein</fullName>
    </submittedName>
</protein>